<reference evidence="1" key="2">
    <citation type="submission" date="2025-09" db="UniProtKB">
        <authorList>
            <consortium name="EnsemblPlants"/>
        </authorList>
    </citation>
    <scope>IDENTIFICATION</scope>
</reference>
<keyword evidence="2" id="KW-1185">Reference proteome</keyword>
<protein>
    <submittedName>
        <fullName evidence="1">Uncharacterized protein</fullName>
    </submittedName>
</protein>
<reference evidence="1" key="1">
    <citation type="submission" date="2021-05" db="EMBL/GenBank/DDBJ databases">
        <authorList>
            <person name="Scholz U."/>
            <person name="Mascher M."/>
            <person name="Fiebig A."/>
        </authorList>
    </citation>
    <scope>NUCLEOTIDE SEQUENCE [LARGE SCALE GENOMIC DNA]</scope>
</reference>
<name>A0ACD5TG46_AVESA</name>
<evidence type="ECO:0000313" key="2">
    <source>
        <dbReference type="Proteomes" id="UP001732700"/>
    </source>
</evidence>
<accession>A0ACD5TG46</accession>
<proteinExistence type="predicted"/>
<dbReference type="Proteomes" id="UP001732700">
    <property type="component" value="Chromosome 1A"/>
</dbReference>
<dbReference type="EnsemblPlants" id="AVESA.00010b.r2.1AG0047200.1">
    <property type="protein sequence ID" value="AVESA.00010b.r2.1AG0047200.1.CDS"/>
    <property type="gene ID" value="AVESA.00010b.r2.1AG0047200"/>
</dbReference>
<organism evidence="1 2">
    <name type="scientific">Avena sativa</name>
    <name type="common">Oat</name>
    <dbReference type="NCBI Taxonomy" id="4498"/>
    <lineage>
        <taxon>Eukaryota</taxon>
        <taxon>Viridiplantae</taxon>
        <taxon>Streptophyta</taxon>
        <taxon>Embryophyta</taxon>
        <taxon>Tracheophyta</taxon>
        <taxon>Spermatophyta</taxon>
        <taxon>Magnoliopsida</taxon>
        <taxon>Liliopsida</taxon>
        <taxon>Poales</taxon>
        <taxon>Poaceae</taxon>
        <taxon>BOP clade</taxon>
        <taxon>Pooideae</taxon>
        <taxon>Poodae</taxon>
        <taxon>Poeae</taxon>
        <taxon>Poeae Chloroplast Group 1 (Aveneae type)</taxon>
        <taxon>Aveninae</taxon>
        <taxon>Avena</taxon>
    </lineage>
</organism>
<evidence type="ECO:0000313" key="1">
    <source>
        <dbReference type="EnsemblPlants" id="AVESA.00010b.r2.1AG0047200.1.CDS"/>
    </source>
</evidence>
<sequence>MAPPSQLIQYPHLLPILLLLAAAVASDHSTLNQAAAASDEPQDQAQQQGMMGRPGCRDKCGGMSIPFPFGMDKPDCFLSGFFEVTCNTSFTPPRAFLAYSGGSAQGPPYKVIYQNTFGTGTAADSPEYRYEPVELLDISLETSEVRVYGGVNSRCFTNDTVGLEKRDFTRLDGYGPFLLSAGNDLVGVGWSVKPAMTYQVKASSEPLSCTSSNPFLFTAANGSCSGLGCCHIPLPPPWPTMPVTETAVTLDDDDKDNDTNSQWKISPCSYGMVVERSWYNFTAEDMFGYEVLSRKLARGFPLVLDFAIRYARCQQDSCLSGNSSCAEAANDRNGHICKCWEHYKGNPYIANGCQDMDECQLREQSPEFRDLYPCDGICTNIPGGYDCRCKRGMKGDAKKGNCTEIFPLPAKIIVGISGLIVVVIIMVMAKQHLKLKRFYEQNGGPILNGVKNIRIYTKKQLKQITNNYENVIGQGHFGKVYKGTLKDNQQVAVKKSIKVDKDMKKEFTDEVIIQSEMRHKNIVRLLGCCLEFDVPMLVYEFVEKGSLYDVLFKSKDSILVNKRLAIAIGSAEGLTYMHSAGESTIRHGDVKSANILLDEHFTPKVSDFGTSKLLAKGKDEETDRVIGDMSYIDPIYMEKGIVTQKSDVYSFEVVLIELITRRPATYDVKRSYVANFVQSCAEKGARNFIDNDVASEVDINILEMVSGVAVDCLKSNPEERQDMKKVEHRLLEIVGQPIYHGQKRISQ</sequence>